<protein>
    <submittedName>
        <fullName evidence="2">Integrase catalytic domain-containing protein</fullName>
    </submittedName>
</protein>
<reference evidence="2" key="1">
    <citation type="submission" date="2020-08" db="EMBL/GenBank/DDBJ databases">
        <title>Multicomponent nature underlies the extraordinary mechanical properties of spider dragline silk.</title>
        <authorList>
            <person name="Kono N."/>
            <person name="Nakamura H."/>
            <person name="Mori M."/>
            <person name="Yoshida Y."/>
            <person name="Ohtoshi R."/>
            <person name="Malay A.D."/>
            <person name="Moran D.A.P."/>
            <person name="Tomita M."/>
            <person name="Numata K."/>
            <person name="Arakawa K."/>
        </authorList>
    </citation>
    <scope>NUCLEOTIDE SEQUENCE</scope>
</reference>
<accession>A0A8X7B892</accession>
<proteinExistence type="predicted"/>
<keyword evidence="3" id="KW-1185">Reference proteome</keyword>
<gene>
    <name evidence="2" type="primary">AVEN_117486_1</name>
    <name evidence="2" type="ORF">TNCV_3763411</name>
</gene>
<organism evidence="2 3">
    <name type="scientific">Trichonephila clavipes</name>
    <name type="common">Golden silk orbweaver</name>
    <name type="synonym">Nephila clavipes</name>
    <dbReference type="NCBI Taxonomy" id="2585209"/>
    <lineage>
        <taxon>Eukaryota</taxon>
        <taxon>Metazoa</taxon>
        <taxon>Ecdysozoa</taxon>
        <taxon>Arthropoda</taxon>
        <taxon>Chelicerata</taxon>
        <taxon>Arachnida</taxon>
        <taxon>Araneae</taxon>
        <taxon>Araneomorphae</taxon>
        <taxon>Entelegynae</taxon>
        <taxon>Araneoidea</taxon>
        <taxon>Nephilidae</taxon>
        <taxon>Trichonephila</taxon>
    </lineage>
</organism>
<evidence type="ECO:0000313" key="2">
    <source>
        <dbReference type="EMBL" id="GFY23101.1"/>
    </source>
</evidence>
<evidence type="ECO:0000313" key="3">
    <source>
        <dbReference type="Proteomes" id="UP000887159"/>
    </source>
</evidence>
<feature type="region of interest" description="Disordered" evidence="1">
    <location>
        <begin position="65"/>
        <end position="88"/>
    </location>
</feature>
<sequence>MFANAKSFNKEDLLLVAGDIGEVIPAKVTISYLKNLILNSDEYKKDSDFVTSVLITTVEDRKQRLEEKERQKQYETEEKEKQRQYEMEENERQRQYELELARIQARVVEFEHIHKDGGTVPEKRFQYLIQATVSGSRAREIVESLPPKSANYAKAVESLKARFGRNDLLVEVYVQELLKLVISVHKNEKSSITSLYDKLESHMRALENLGVMTDKCASILYPIVESCFRRK</sequence>
<name>A0A8X7B892_TRICX</name>
<dbReference type="InterPro" id="IPR005312">
    <property type="entry name" value="DUF1759"/>
</dbReference>
<evidence type="ECO:0000256" key="1">
    <source>
        <dbReference type="SAM" id="MobiDB-lite"/>
    </source>
</evidence>
<dbReference type="Pfam" id="PF03564">
    <property type="entry name" value="DUF1759"/>
    <property type="match status" value="1"/>
</dbReference>
<dbReference type="Proteomes" id="UP000887159">
    <property type="component" value="Unassembled WGS sequence"/>
</dbReference>
<comment type="caution">
    <text evidence="2">The sequence shown here is derived from an EMBL/GenBank/DDBJ whole genome shotgun (WGS) entry which is preliminary data.</text>
</comment>
<dbReference type="AlphaFoldDB" id="A0A8X7B892"/>
<dbReference type="EMBL" id="BMAU01021362">
    <property type="protein sequence ID" value="GFY23101.1"/>
    <property type="molecule type" value="Genomic_DNA"/>
</dbReference>